<evidence type="ECO:0000256" key="2">
    <source>
        <dbReference type="ARBA" id="ARBA00004167"/>
    </source>
</evidence>
<evidence type="ECO:0000256" key="1">
    <source>
        <dbReference type="ARBA" id="ARBA00000900"/>
    </source>
</evidence>
<keyword evidence="10" id="KW-0862">Zinc</keyword>
<evidence type="ECO:0000256" key="9">
    <source>
        <dbReference type="ARBA" id="ARBA00022786"/>
    </source>
</evidence>
<keyword evidence="18" id="KW-1185">Reference proteome</keyword>
<accession>A0A6I9R8P3</accession>
<keyword evidence="11 16" id="KW-1133">Transmembrane helix</keyword>
<evidence type="ECO:0000256" key="11">
    <source>
        <dbReference type="ARBA" id="ARBA00022989"/>
    </source>
</evidence>
<evidence type="ECO:0000256" key="12">
    <source>
        <dbReference type="ARBA" id="ARBA00023136"/>
    </source>
</evidence>
<evidence type="ECO:0000256" key="5">
    <source>
        <dbReference type="ARBA" id="ARBA00022679"/>
    </source>
</evidence>
<organism evidence="18 19">
    <name type="scientific">Elaeis guineensis var. tenera</name>
    <name type="common">Oil palm</name>
    <dbReference type="NCBI Taxonomy" id="51953"/>
    <lineage>
        <taxon>Eukaryota</taxon>
        <taxon>Viridiplantae</taxon>
        <taxon>Streptophyta</taxon>
        <taxon>Embryophyta</taxon>
        <taxon>Tracheophyta</taxon>
        <taxon>Spermatophyta</taxon>
        <taxon>Magnoliopsida</taxon>
        <taxon>Liliopsida</taxon>
        <taxon>Arecaceae</taxon>
        <taxon>Arecoideae</taxon>
        <taxon>Cocoseae</taxon>
        <taxon>Elaeidinae</taxon>
        <taxon>Elaeis</taxon>
    </lineage>
</organism>
<evidence type="ECO:0000256" key="8">
    <source>
        <dbReference type="ARBA" id="ARBA00022771"/>
    </source>
</evidence>
<dbReference type="InterPro" id="IPR013083">
    <property type="entry name" value="Znf_RING/FYVE/PHD"/>
</dbReference>
<comment type="catalytic activity">
    <reaction evidence="1">
        <text>S-ubiquitinyl-[E2 ubiquitin-conjugating enzyme]-L-cysteine + [acceptor protein]-L-lysine = [E2 ubiquitin-conjugating enzyme]-L-cysteine + N(6)-ubiquitinyl-[acceptor protein]-L-lysine.</text>
        <dbReference type="EC" id="2.3.2.27"/>
    </reaction>
</comment>
<keyword evidence="5" id="KW-0808">Transferase</keyword>
<evidence type="ECO:0000256" key="6">
    <source>
        <dbReference type="ARBA" id="ARBA00022692"/>
    </source>
</evidence>
<dbReference type="SMART" id="SM00184">
    <property type="entry name" value="RING"/>
    <property type="match status" value="1"/>
</dbReference>
<keyword evidence="12 16" id="KW-0472">Membrane</keyword>
<evidence type="ECO:0000313" key="19">
    <source>
        <dbReference type="RefSeq" id="XP_010921645.1"/>
    </source>
</evidence>
<comment type="pathway">
    <text evidence="3">Protein modification; protein ubiquitination.</text>
</comment>
<dbReference type="PANTHER" id="PTHR14155:SF627">
    <property type="entry name" value="OS06G0192800 PROTEIN"/>
    <property type="match status" value="1"/>
</dbReference>
<dbReference type="GO" id="GO:0008270">
    <property type="term" value="F:zinc ion binding"/>
    <property type="evidence" value="ECO:0007669"/>
    <property type="project" value="UniProtKB-KW"/>
</dbReference>
<dbReference type="KEGG" id="egu:105045171"/>
<dbReference type="Pfam" id="PF13639">
    <property type="entry name" value="zf-RING_2"/>
    <property type="match status" value="1"/>
</dbReference>
<dbReference type="InterPro" id="IPR001841">
    <property type="entry name" value="Znf_RING"/>
</dbReference>
<dbReference type="GO" id="GO:0016567">
    <property type="term" value="P:protein ubiquitination"/>
    <property type="evidence" value="ECO:0007669"/>
    <property type="project" value="UniProtKB-UniPathway"/>
</dbReference>
<evidence type="ECO:0000256" key="14">
    <source>
        <dbReference type="PROSITE-ProRule" id="PRU00175"/>
    </source>
</evidence>
<dbReference type="PANTHER" id="PTHR14155">
    <property type="entry name" value="RING FINGER DOMAIN-CONTAINING"/>
    <property type="match status" value="1"/>
</dbReference>
<feature type="region of interest" description="Disordered" evidence="15">
    <location>
        <begin position="52"/>
        <end position="72"/>
    </location>
</feature>
<reference evidence="19" key="1">
    <citation type="submission" date="2025-08" db="UniProtKB">
        <authorList>
            <consortium name="RefSeq"/>
        </authorList>
    </citation>
    <scope>IDENTIFICATION</scope>
</reference>
<dbReference type="OrthoDB" id="8062037at2759"/>
<evidence type="ECO:0000313" key="18">
    <source>
        <dbReference type="Proteomes" id="UP000504607"/>
    </source>
</evidence>
<keyword evidence="7" id="KW-0479">Metal-binding</keyword>
<feature type="transmembrane region" description="Helical" evidence="16">
    <location>
        <begin position="25"/>
        <end position="43"/>
    </location>
</feature>
<feature type="compositionally biased region" description="Polar residues" evidence="15">
    <location>
        <begin position="56"/>
        <end position="68"/>
    </location>
</feature>
<keyword evidence="9" id="KW-0833">Ubl conjugation pathway</keyword>
<dbReference type="GeneID" id="105045171"/>
<evidence type="ECO:0000256" key="16">
    <source>
        <dbReference type="SAM" id="Phobius"/>
    </source>
</evidence>
<dbReference type="GO" id="GO:0061630">
    <property type="term" value="F:ubiquitin protein ligase activity"/>
    <property type="evidence" value="ECO:0007669"/>
    <property type="project" value="UniProtKB-EC"/>
</dbReference>
<dbReference type="FunFam" id="3.30.40.10:FF:000187">
    <property type="entry name" value="E3 ubiquitin-protein ligase ATL6"/>
    <property type="match status" value="1"/>
</dbReference>
<evidence type="ECO:0000256" key="3">
    <source>
        <dbReference type="ARBA" id="ARBA00004906"/>
    </source>
</evidence>
<comment type="subcellular location">
    <subcellularLocation>
        <location evidence="2">Membrane</location>
        <topology evidence="2">Single-pass membrane protein</topology>
    </subcellularLocation>
</comment>
<sequence length="149" mass="16490">MIQNLYNQTSFSSPSNDHDVGGREIIGIICALYVFLCCCFCGQRHCDEDQQDRQVESSTNPTPTTTGDNRLDSAVPSSLPVFVYSTADHEGKMECSLCLTEFKDGEVGRFLPRCCHGFHRDCIDVWLNAHSTCPLCRSGVEFGTPETAV</sequence>
<dbReference type="RefSeq" id="XP_010921645.1">
    <property type="nucleotide sequence ID" value="XM_010923343.1"/>
</dbReference>
<evidence type="ECO:0000256" key="4">
    <source>
        <dbReference type="ARBA" id="ARBA00012483"/>
    </source>
</evidence>
<dbReference type="Gene3D" id="3.30.40.10">
    <property type="entry name" value="Zinc/RING finger domain, C3HC4 (zinc finger)"/>
    <property type="match status" value="1"/>
</dbReference>
<evidence type="ECO:0000256" key="15">
    <source>
        <dbReference type="SAM" id="MobiDB-lite"/>
    </source>
</evidence>
<dbReference type="EC" id="2.3.2.27" evidence="4"/>
<name>A0A6I9R8P3_ELAGV</name>
<keyword evidence="8 14" id="KW-0863">Zinc-finger</keyword>
<evidence type="ECO:0000256" key="13">
    <source>
        <dbReference type="ARBA" id="ARBA00024209"/>
    </source>
</evidence>
<gene>
    <name evidence="19" type="primary">LOC105045171</name>
</gene>
<comment type="similarity">
    <text evidence="13">Belongs to the RING-type zinc finger family. ATL subfamily.</text>
</comment>
<feature type="domain" description="RING-type" evidence="17">
    <location>
        <begin position="95"/>
        <end position="137"/>
    </location>
</feature>
<evidence type="ECO:0000259" key="17">
    <source>
        <dbReference type="PROSITE" id="PS50089"/>
    </source>
</evidence>
<dbReference type="Proteomes" id="UP000504607">
    <property type="component" value="Chromosome 5"/>
</dbReference>
<keyword evidence="6 16" id="KW-0812">Transmembrane</keyword>
<evidence type="ECO:0000256" key="7">
    <source>
        <dbReference type="ARBA" id="ARBA00022723"/>
    </source>
</evidence>
<dbReference type="AlphaFoldDB" id="A0A6I9R8P3"/>
<protein>
    <recommendedName>
        <fullName evidence="4">RING-type E3 ubiquitin transferase</fullName>
        <ecNumber evidence="4">2.3.2.27</ecNumber>
    </recommendedName>
</protein>
<dbReference type="PROSITE" id="PS50089">
    <property type="entry name" value="ZF_RING_2"/>
    <property type="match status" value="1"/>
</dbReference>
<dbReference type="SUPFAM" id="SSF57850">
    <property type="entry name" value="RING/U-box"/>
    <property type="match status" value="1"/>
</dbReference>
<evidence type="ECO:0000256" key="10">
    <source>
        <dbReference type="ARBA" id="ARBA00022833"/>
    </source>
</evidence>
<dbReference type="InParanoid" id="A0A6I9R8P3"/>
<proteinExistence type="inferred from homology"/>
<dbReference type="UniPathway" id="UPA00143"/>
<dbReference type="InterPro" id="IPR053238">
    <property type="entry name" value="RING-H2_zinc_finger"/>
</dbReference>
<dbReference type="GO" id="GO:0016020">
    <property type="term" value="C:membrane"/>
    <property type="evidence" value="ECO:0007669"/>
    <property type="project" value="UniProtKB-SubCell"/>
</dbReference>